<dbReference type="GO" id="GO:0004602">
    <property type="term" value="F:glutathione peroxidase activity"/>
    <property type="evidence" value="ECO:0007669"/>
    <property type="project" value="TreeGrafter"/>
</dbReference>
<comment type="similarity">
    <text evidence="1 4">Belongs to the GST superfamily. Kappa family.</text>
</comment>
<dbReference type="InterPro" id="IPR014440">
    <property type="entry name" value="HCCAis_GSTk"/>
</dbReference>
<keyword evidence="7" id="KW-0413">Isomerase</keyword>
<evidence type="ECO:0000313" key="7">
    <source>
        <dbReference type="EMBL" id="KXG53758.1"/>
    </source>
</evidence>
<keyword evidence="8" id="KW-1185">Reference proteome</keyword>
<keyword evidence="2 4" id="KW-0808">Transferase</keyword>
<evidence type="ECO:0000256" key="2">
    <source>
        <dbReference type="ARBA" id="ARBA00022679"/>
    </source>
</evidence>
<dbReference type="STRING" id="5078.A0A135LXS4"/>
<sequence length="229" mass="25191">MSAPKITCYVDIVSPFAYIGFYVLQNSPTFAGCEITYVPILLGGLMITCGNKPPLQIKKTYEYRSHSDKKPYIVQQRLRWAKYFSVPIIEKFPKDFPFGTLSVQRALCVISQKAPGKLAPVIGALFHAAWVEGNTAIGEPDHFGPVIESIFGKQETLEIMSAMNNPDTKALLAAGTARSFNSGAFGLPWFECTNSKGETEGFWGVDHLGQVADFLGLDRALEKGFRATL</sequence>
<comment type="caution">
    <text evidence="7">The sequence shown here is derived from an EMBL/GenBank/DDBJ whole genome shotgun (WGS) entry which is preliminary data.</text>
</comment>
<protein>
    <recommendedName>
        <fullName evidence="4">Glutathione S-transferase kappa</fullName>
        <ecNumber evidence="4">2.5.1.18</ecNumber>
    </recommendedName>
</protein>
<evidence type="ECO:0000256" key="1">
    <source>
        <dbReference type="ARBA" id="ARBA00006494"/>
    </source>
</evidence>
<dbReference type="PANTHER" id="PTHR42943:SF2">
    <property type="entry name" value="GLUTATHIONE S-TRANSFERASE KAPPA 1"/>
    <property type="match status" value="1"/>
</dbReference>
<dbReference type="FunFam" id="3.40.30.10:FF:000096">
    <property type="entry name" value="Glutathione S-transferase kappa"/>
    <property type="match status" value="1"/>
</dbReference>
<dbReference type="Gene3D" id="3.40.30.10">
    <property type="entry name" value="Glutaredoxin"/>
    <property type="match status" value="1"/>
</dbReference>
<dbReference type="RefSeq" id="XP_040652293.1">
    <property type="nucleotide sequence ID" value="XM_040788521.1"/>
</dbReference>
<dbReference type="GO" id="GO:0004364">
    <property type="term" value="F:glutathione transferase activity"/>
    <property type="evidence" value="ECO:0007669"/>
    <property type="project" value="UniProtKB-UniRule"/>
</dbReference>
<dbReference type="SUPFAM" id="SSF52833">
    <property type="entry name" value="Thioredoxin-like"/>
    <property type="match status" value="1"/>
</dbReference>
<dbReference type="GO" id="GO:0006749">
    <property type="term" value="P:glutathione metabolic process"/>
    <property type="evidence" value="ECO:0007669"/>
    <property type="project" value="TreeGrafter"/>
</dbReference>
<feature type="domain" description="DSBA-like thioredoxin" evidence="6">
    <location>
        <begin position="6"/>
        <end position="215"/>
    </location>
</feature>
<name>A0A135LXS4_PENPA</name>
<gene>
    <name evidence="7" type="ORF">PGRI_008080</name>
</gene>
<dbReference type="Proteomes" id="UP000070168">
    <property type="component" value="Unassembled WGS sequence"/>
</dbReference>
<dbReference type="OrthoDB" id="4664297at2759"/>
<dbReference type="PANTHER" id="PTHR42943">
    <property type="entry name" value="GLUTATHIONE S-TRANSFERASE KAPPA"/>
    <property type="match status" value="1"/>
</dbReference>
<dbReference type="InterPro" id="IPR001853">
    <property type="entry name" value="DSBA-like_thioredoxin_dom"/>
</dbReference>
<dbReference type="GeneID" id="63703821"/>
<evidence type="ECO:0000256" key="5">
    <source>
        <dbReference type="PIRSR" id="PIRSR006386-1"/>
    </source>
</evidence>
<evidence type="ECO:0000256" key="3">
    <source>
        <dbReference type="ARBA" id="ARBA00047960"/>
    </source>
</evidence>
<dbReference type="GO" id="GO:0016853">
    <property type="term" value="F:isomerase activity"/>
    <property type="evidence" value="ECO:0007669"/>
    <property type="project" value="UniProtKB-KW"/>
</dbReference>
<dbReference type="Pfam" id="PF01323">
    <property type="entry name" value="DSBA"/>
    <property type="match status" value="1"/>
</dbReference>
<dbReference type="GO" id="GO:0005739">
    <property type="term" value="C:mitochondrion"/>
    <property type="evidence" value="ECO:0007669"/>
    <property type="project" value="TreeGrafter"/>
</dbReference>
<evidence type="ECO:0000313" key="8">
    <source>
        <dbReference type="Proteomes" id="UP000070168"/>
    </source>
</evidence>
<dbReference type="AlphaFoldDB" id="A0A135LXS4"/>
<comment type="catalytic activity">
    <reaction evidence="3 4">
        <text>RX + glutathione = an S-substituted glutathione + a halide anion + H(+)</text>
        <dbReference type="Rhea" id="RHEA:16437"/>
        <dbReference type="ChEBI" id="CHEBI:15378"/>
        <dbReference type="ChEBI" id="CHEBI:16042"/>
        <dbReference type="ChEBI" id="CHEBI:17792"/>
        <dbReference type="ChEBI" id="CHEBI:57925"/>
        <dbReference type="ChEBI" id="CHEBI:90779"/>
        <dbReference type="EC" id="2.5.1.18"/>
    </reaction>
</comment>
<dbReference type="EMBL" id="LHQR01000014">
    <property type="protein sequence ID" value="KXG53758.1"/>
    <property type="molecule type" value="Genomic_DNA"/>
</dbReference>
<reference evidence="7 8" key="1">
    <citation type="journal article" date="2016" name="BMC Genomics">
        <title>Genome sequencing and secondary metabolism of the postharvest pathogen Penicillium griseofulvum.</title>
        <authorList>
            <person name="Banani H."/>
            <person name="Marcet-Houben M."/>
            <person name="Ballester A.R."/>
            <person name="Abbruscato P."/>
            <person name="Gonzalez-Candelas L."/>
            <person name="Gabaldon T."/>
            <person name="Spadaro D."/>
        </authorList>
    </citation>
    <scope>NUCLEOTIDE SEQUENCE [LARGE SCALE GENOMIC DNA]</scope>
    <source>
        <strain evidence="7 8">PG3</strain>
    </source>
</reference>
<dbReference type="PROSITE" id="PS51257">
    <property type="entry name" value="PROKAR_LIPOPROTEIN"/>
    <property type="match status" value="1"/>
</dbReference>
<dbReference type="EC" id="2.5.1.18" evidence="4"/>
<organism evidence="7 8">
    <name type="scientific">Penicillium patulum</name>
    <name type="common">Penicillium griseofulvum</name>
    <dbReference type="NCBI Taxonomy" id="5078"/>
    <lineage>
        <taxon>Eukaryota</taxon>
        <taxon>Fungi</taxon>
        <taxon>Dikarya</taxon>
        <taxon>Ascomycota</taxon>
        <taxon>Pezizomycotina</taxon>
        <taxon>Eurotiomycetes</taxon>
        <taxon>Eurotiomycetidae</taxon>
        <taxon>Eurotiales</taxon>
        <taxon>Aspergillaceae</taxon>
        <taxon>Penicillium</taxon>
    </lineage>
</organism>
<dbReference type="InterPro" id="IPR036249">
    <property type="entry name" value="Thioredoxin-like_sf"/>
</dbReference>
<accession>A0A135LXS4</accession>
<dbReference type="InterPro" id="IPR051924">
    <property type="entry name" value="GST_Kappa/NadH"/>
</dbReference>
<evidence type="ECO:0000256" key="4">
    <source>
        <dbReference type="PIRNR" id="PIRNR006386"/>
    </source>
</evidence>
<dbReference type="GO" id="GO:0005777">
    <property type="term" value="C:peroxisome"/>
    <property type="evidence" value="ECO:0007669"/>
    <property type="project" value="TreeGrafter"/>
</dbReference>
<proteinExistence type="inferred from homology"/>
<dbReference type="PIRSF" id="PIRSF006386">
    <property type="entry name" value="HCCAis_GSTk"/>
    <property type="match status" value="1"/>
</dbReference>
<dbReference type="OMA" id="ECTNSKG"/>
<evidence type="ECO:0000259" key="6">
    <source>
        <dbReference type="Pfam" id="PF01323"/>
    </source>
</evidence>
<feature type="active site" description="Nucleophile" evidence="5">
    <location>
        <position position="14"/>
    </location>
</feature>